<reference evidence="8" key="2">
    <citation type="journal article" date="2020" name="Microorganisms">
        <title>Osmotic Adaptation and Compatible Solute Biosynthesis of Phototrophic Bacteria as Revealed from Genome Analyses.</title>
        <authorList>
            <person name="Imhoff J.F."/>
            <person name="Rahn T."/>
            <person name="Kunzel S."/>
            <person name="Keller A."/>
            <person name="Neulinger S.C."/>
        </authorList>
    </citation>
    <scope>NUCLEOTIDE SEQUENCE</scope>
    <source>
        <strain evidence="8">DSM 4395</strain>
    </source>
</reference>
<dbReference type="PANTHER" id="PTHR43281">
    <property type="entry name" value="FARNESYL DIPHOSPHATE SYNTHASE"/>
    <property type="match status" value="1"/>
</dbReference>
<dbReference type="GO" id="GO:0008654">
    <property type="term" value="P:phospholipid biosynthetic process"/>
    <property type="evidence" value="ECO:0007669"/>
    <property type="project" value="UniProtKB-ARBA"/>
</dbReference>
<dbReference type="InterPro" id="IPR000092">
    <property type="entry name" value="Polyprenyl_synt"/>
</dbReference>
<accession>A0AAJ0UCQ9</accession>
<dbReference type="Proteomes" id="UP001296967">
    <property type="component" value="Unassembled WGS sequence"/>
</dbReference>
<dbReference type="PROSITE" id="PS00723">
    <property type="entry name" value="POLYPRENYL_SYNTHASE_1"/>
    <property type="match status" value="1"/>
</dbReference>
<comment type="cofactor">
    <cofactor evidence="1">
        <name>Mg(2+)</name>
        <dbReference type="ChEBI" id="CHEBI:18420"/>
    </cofactor>
</comment>
<dbReference type="SFLD" id="SFLDS00005">
    <property type="entry name" value="Isoprenoid_Synthase_Type_I"/>
    <property type="match status" value="1"/>
</dbReference>
<evidence type="ECO:0000256" key="7">
    <source>
        <dbReference type="RuleBase" id="RU004466"/>
    </source>
</evidence>
<sequence length="297" mass="31326">MDALQRIEQALEAAIAKGMGDDSPPLLRQAVRHAVLTPASRVRPRLCLAVALACGDDVPAVTDAAAASLELLHCASLVHDDLPCFDDADMRRGQPSVHRAYGERLAVLAGDGLIVLAFENLAWHTLRHPERLAPLLMIVGRAVGLKDGIVAGQAWECEEQVELSEYHRQKTAALFAAATEAGAAAAGRNPAEWRTLGANLGEAYQVADDLRDVAGDAEELGKPVGQDAAHARPSAVAALGVDGALERLVGLIREALDSIPTCPGADKLRALVVGEMQRLLPPPIADDFAQRLAATGH</sequence>
<dbReference type="GO" id="GO:0016114">
    <property type="term" value="P:terpenoid biosynthetic process"/>
    <property type="evidence" value="ECO:0007669"/>
    <property type="project" value="UniProtKB-ARBA"/>
</dbReference>
<dbReference type="FunFam" id="1.10.600.10:FF:000001">
    <property type="entry name" value="Geranylgeranyl diphosphate synthase"/>
    <property type="match status" value="1"/>
</dbReference>
<dbReference type="Pfam" id="PF00348">
    <property type="entry name" value="polyprenyl_synt"/>
    <property type="match status" value="1"/>
</dbReference>
<organism evidence="8 9">
    <name type="scientific">Halochromatium salexigens</name>
    <name type="common">Chromatium salexigens</name>
    <dbReference type="NCBI Taxonomy" id="49447"/>
    <lineage>
        <taxon>Bacteria</taxon>
        <taxon>Pseudomonadati</taxon>
        <taxon>Pseudomonadota</taxon>
        <taxon>Gammaproteobacteria</taxon>
        <taxon>Chromatiales</taxon>
        <taxon>Chromatiaceae</taxon>
        <taxon>Halochromatium</taxon>
    </lineage>
</organism>
<dbReference type="CDD" id="cd00685">
    <property type="entry name" value="Trans_IPPS_HT"/>
    <property type="match status" value="1"/>
</dbReference>
<evidence type="ECO:0000256" key="4">
    <source>
        <dbReference type="ARBA" id="ARBA00022723"/>
    </source>
</evidence>
<keyword evidence="5" id="KW-0460">Magnesium</keyword>
<evidence type="ECO:0000256" key="2">
    <source>
        <dbReference type="ARBA" id="ARBA00006706"/>
    </source>
</evidence>
<keyword evidence="9" id="KW-1185">Reference proteome</keyword>
<dbReference type="RefSeq" id="WP_201243238.1">
    <property type="nucleotide sequence ID" value="NZ_NHSF01000005.1"/>
</dbReference>
<dbReference type="SUPFAM" id="SSF48576">
    <property type="entry name" value="Terpenoid synthases"/>
    <property type="match status" value="1"/>
</dbReference>
<dbReference type="InterPro" id="IPR008949">
    <property type="entry name" value="Isoprenoid_synthase_dom_sf"/>
</dbReference>
<dbReference type="GO" id="GO:0046872">
    <property type="term" value="F:metal ion binding"/>
    <property type="evidence" value="ECO:0007669"/>
    <property type="project" value="UniProtKB-KW"/>
</dbReference>
<evidence type="ECO:0000313" key="8">
    <source>
        <dbReference type="EMBL" id="MBK5929046.1"/>
    </source>
</evidence>
<dbReference type="PROSITE" id="PS00444">
    <property type="entry name" value="POLYPRENYL_SYNTHASE_2"/>
    <property type="match status" value="1"/>
</dbReference>
<name>A0AAJ0UCQ9_HALSE</name>
<dbReference type="PANTHER" id="PTHR43281:SF1">
    <property type="entry name" value="FARNESYL DIPHOSPHATE SYNTHASE"/>
    <property type="match status" value="1"/>
</dbReference>
<proteinExistence type="inferred from homology"/>
<evidence type="ECO:0000256" key="1">
    <source>
        <dbReference type="ARBA" id="ARBA00001946"/>
    </source>
</evidence>
<evidence type="ECO:0000256" key="5">
    <source>
        <dbReference type="ARBA" id="ARBA00022842"/>
    </source>
</evidence>
<comment type="caution">
    <text evidence="8">The sequence shown here is derived from an EMBL/GenBank/DDBJ whole genome shotgun (WGS) entry which is preliminary data.</text>
</comment>
<keyword evidence="3 7" id="KW-0808">Transferase</keyword>
<dbReference type="AlphaFoldDB" id="A0AAJ0UCQ9"/>
<dbReference type="Gene3D" id="1.10.600.10">
    <property type="entry name" value="Farnesyl Diphosphate Synthase"/>
    <property type="match status" value="1"/>
</dbReference>
<keyword evidence="4" id="KW-0479">Metal-binding</keyword>
<gene>
    <name evidence="8" type="ORF">CCR82_00440</name>
</gene>
<reference evidence="8" key="1">
    <citation type="submission" date="2017-05" db="EMBL/GenBank/DDBJ databases">
        <authorList>
            <person name="Imhoff J.F."/>
            <person name="Rahn T."/>
            <person name="Kuenzel S."/>
            <person name="Neulinger S.C."/>
        </authorList>
    </citation>
    <scope>NUCLEOTIDE SEQUENCE</scope>
    <source>
        <strain evidence="8">DSM 4395</strain>
    </source>
</reference>
<dbReference type="InterPro" id="IPR033749">
    <property type="entry name" value="Polyprenyl_synt_CS"/>
</dbReference>
<evidence type="ECO:0000256" key="6">
    <source>
        <dbReference type="ARBA" id="ARBA00023229"/>
    </source>
</evidence>
<comment type="similarity">
    <text evidence="2 7">Belongs to the FPP/GGPP synthase family.</text>
</comment>
<dbReference type="EMBL" id="NHSF01000005">
    <property type="protein sequence ID" value="MBK5929046.1"/>
    <property type="molecule type" value="Genomic_DNA"/>
</dbReference>
<keyword evidence="6" id="KW-0414">Isoprene biosynthesis</keyword>
<evidence type="ECO:0000256" key="3">
    <source>
        <dbReference type="ARBA" id="ARBA00022679"/>
    </source>
</evidence>
<evidence type="ECO:0000313" key="9">
    <source>
        <dbReference type="Proteomes" id="UP001296967"/>
    </source>
</evidence>
<dbReference type="GO" id="GO:0004659">
    <property type="term" value="F:prenyltransferase activity"/>
    <property type="evidence" value="ECO:0007669"/>
    <property type="project" value="InterPro"/>
</dbReference>
<protein>
    <submittedName>
        <fullName evidence="8">Geranylgeranyl pyrophosphate synthase</fullName>
    </submittedName>
</protein>